<keyword evidence="3" id="KW-1185">Reference proteome</keyword>
<comment type="caution">
    <text evidence="2">The sequence shown here is derived from an EMBL/GenBank/DDBJ whole genome shotgun (WGS) entry which is preliminary data.</text>
</comment>
<feature type="coiled-coil region" evidence="1">
    <location>
        <begin position="57"/>
        <end position="84"/>
    </location>
</feature>
<dbReference type="EMBL" id="WVTA01000003">
    <property type="protein sequence ID" value="KAK3215251.1"/>
    <property type="molecule type" value="Genomic_DNA"/>
</dbReference>
<evidence type="ECO:0000256" key="1">
    <source>
        <dbReference type="SAM" id="Coils"/>
    </source>
</evidence>
<dbReference type="AlphaFoldDB" id="A0AAN6M6M4"/>
<keyword evidence="1" id="KW-0175">Coiled coil</keyword>
<dbReference type="Proteomes" id="UP001280581">
    <property type="component" value="Unassembled WGS sequence"/>
</dbReference>
<sequence>MAQTKQDQSLPKEFGPFRLVVRPRMQFMSHFILPPTSSGVTMSPQETPQSAKELHEYAKLSTMLEEALKELELVKSQSRELVSKNKKLARENMAAQMDLEVECRTSASLRRELHGAVSVNEEMLRRVQEQEDSNEELRRALYAEKDFSGELLHELDRERLTTAALAYELSKVEAKNSKYKASRDS</sequence>
<proteinExistence type="predicted"/>
<gene>
    <name evidence="2" type="ORF">GRF29_19g2672125</name>
</gene>
<evidence type="ECO:0000313" key="2">
    <source>
        <dbReference type="EMBL" id="KAK3215251.1"/>
    </source>
</evidence>
<evidence type="ECO:0000313" key="3">
    <source>
        <dbReference type="Proteomes" id="UP001280581"/>
    </source>
</evidence>
<organism evidence="2 3">
    <name type="scientific">Pseudopithomyces chartarum</name>
    <dbReference type="NCBI Taxonomy" id="1892770"/>
    <lineage>
        <taxon>Eukaryota</taxon>
        <taxon>Fungi</taxon>
        <taxon>Dikarya</taxon>
        <taxon>Ascomycota</taxon>
        <taxon>Pezizomycotina</taxon>
        <taxon>Dothideomycetes</taxon>
        <taxon>Pleosporomycetidae</taxon>
        <taxon>Pleosporales</taxon>
        <taxon>Massarineae</taxon>
        <taxon>Didymosphaeriaceae</taxon>
        <taxon>Pseudopithomyces</taxon>
    </lineage>
</organism>
<accession>A0AAN6M6M4</accession>
<reference evidence="2 3" key="1">
    <citation type="submission" date="2021-02" db="EMBL/GenBank/DDBJ databases">
        <title>Genome assembly of Pseudopithomyces chartarum.</title>
        <authorList>
            <person name="Jauregui R."/>
            <person name="Singh J."/>
            <person name="Voisey C."/>
        </authorList>
    </citation>
    <scope>NUCLEOTIDE SEQUENCE [LARGE SCALE GENOMIC DNA]</scope>
    <source>
        <strain evidence="2 3">AGR01</strain>
    </source>
</reference>
<name>A0AAN6M6M4_9PLEO</name>
<protein>
    <submittedName>
        <fullName evidence="2">Uncharacterized protein</fullName>
    </submittedName>
</protein>